<feature type="compositionally biased region" description="Basic residues" evidence="1">
    <location>
        <begin position="225"/>
        <end position="235"/>
    </location>
</feature>
<reference evidence="2" key="1">
    <citation type="submission" date="2020-02" db="EMBL/GenBank/DDBJ databases">
        <authorList>
            <person name="Meier V. D."/>
        </authorList>
    </citation>
    <scope>NUCLEOTIDE SEQUENCE</scope>
    <source>
        <strain evidence="2">AVDCRST_MAG19</strain>
    </source>
</reference>
<feature type="region of interest" description="Disordered" evidence="1">
    <location>
        <begin position="46"/>
        <end position="213"/>
    </location>
</feature>
<feature type="non-terminal residue" evidence="2">
    <location>
        <position position="1"/>
    </location>
</feature>
<dbReference type="EMBL" id="CADCWL010000193">
    <property type="protein sequence ID" value="CAA9576581.1"/>
    <property type="molecule type" value="Genomic_DNA"/>
</dbReference>
<evidence type="ECO:0000256" key="1">
    <source>
        <dbReference type="SAM" id="MobiDB-lite"/>
    </source>
</evidence>
<dbReference type="AlphaFoldDB" id="A0A6J4VER4"/>
<evidence type="ECO:0000313" key="2">
    <source>
        <dbReference type="EMBL" id="CAA9576581.1"/>
    </source>
</evidence>
<organism evidence="2">
    <name type="scientific">uncultured Thermomicrobiales bacterium</name>
    <dbReference type="NCBI Taxonomy" id="1645740"/>
    <lineage>
        <taxon>Bacteria</taxon>
        <taxon>Pseudomonadati</taxon>
        <taxon>Thermomicrobiota</taxon>
        <taxon>Thermomicrobia</taxon>
        <taxon>Thermomicrobiales</taxon>
        <taxon>environmental samples</taxon>
    </lineage>
</organism>
<sequence length="296" mass="32946">EPGRLAERRQAVRLGPGVSGLAGGTLHRLPAPHFAAGGPAAASWADRADAGCGVGGRHPRRARREPVPRRRAQEGLGQAAPRRRPHVPAPGAAADARAWPARAVARRSAPRPARPRRHHHPRSRGRHVGHRPDNHLDRRGPGGGVRRHRPLLGRLRRPPCRAPRHALRGPRADPPGRAPLLRRLRQGRRPRPRRPPRSRQPIHVRRLPAGAALPRHRKLARLRPRARGQRLRRALHPNPEGKPAVDPQLRHRRRAAPGVDRVPRNLQRHLADRAARIQAAQRHPAGPAFNRGSRRI</sequence>
<feature type="compositionally biased region" description="Basic residues" evidence="1">
    <location>
        <begin position="104"/>
        <end position="129"/>
    </location>
</feature>
<feature type="region of interest" description="Disordered" evidence="1">
    <location>
        <begin position="225"/>
        <end position="261"/>
    </location>
</feature>
<gene>
    <name evidence="2" type="ORF">AVDCRST_MAG19-3429</name>
</gene>
<feature type="compositionally biased region" description="Basic residues" evidence="1">
    <location>
        <begin position="145"/>
        <end position="168"/>
    </location>
</feature>
<accession>A0A6J4VER4</accession>
<feature type="compositionally biased region" description="Basic residues" evidence="1">
    <location>
        <begin position="180"/>
        <end position="206"/>
    </location>
</feature>
<feature type="compositionally biased region" description="Low complexity" evidence="1">
    <location>
        <begin position="89"/>
        <end position="103"/>
    </location>
</feature>
<feature type="compositionally biased region" description="Basic and acidic residues" evidence="1">
    <location>
        <begin position="130"/>
        <end position="140"/>
    </location>
</feature>
<proteinExistence type="predicted"/>
<feature type="compositionally biased region" description="Basic and acidic residues" evidence="1">
    <location>
        <begin position="64"/>
        <end position="73"/>
    </location>
</feature>
<protein>
    <submittedName>
        <fullName evidence="2">Mobile element protein</fullName>
    </submittedName>
</protein>
<feature type="non-terminal residue" evidence="2">
    <location>
        <position position="296"/>
    </location>
</feature>
<name>A0A6J4VER4_9BACT</name>